<dbReference type="EMBL" id="CP139781">
    <property type="protein sequence ID" value="WRQ87147.1"/>
    <property type="molecule type" value="Genomic_DNA"/>
</dbReference>
<organism evidence="11 12">
    <name type="scientific">Actomonas aquatica</name>
    <dbReference type="NCBI Taxonomy" id="2866162"/>
    <lineage>
        <taxon>Bacteria</taxon>
        <taxon>Pseudomonadati</taxon>
        <taxon>Verrucomicrobiota</taxon>
        <taxon>Opitutia</taxon>
        <taxon>Opitutales</taxon>
        <taxon>Opitutaceae</taxon>
        <taxon>Actomonas</taxon>
    </lineage>
</organism>
<evidence type="ECO:0000256" key="7">
    <source>
        <dbReference type="SAM" id="Coils"/>
    </source>
</evidence>
<feature type="domain" description="MotA/TolQ/ExbB proton channel" evidence="10">
    <location>
        <begin position="96"/>
        <end position="202"/>
    </location>
</feature>
<dbReference type="InterPro" id="IPR002898">
    <property type="entry name" value="MotA_ExbB_proton_chnl"/>
</dbReference>
<sequence>MRSLLSSGLVAVVTTAVLLLILHFTLPAEAWFRAFLFERSPVQWLSIAMFVFGADILVRKARRLSREQADLSAAAWQDYPETTGSWVRRRIAALFKLSAQHSPSFCREAARDLSDEDTQALNDSYTLPADVIGLLPLVGFFGTVWGLSAGLYNNFVLQGEDSTDSFANAIGTAFDTTLLALFLTITLSIAQSLLRRAEQTLLGKLDRHVESALLKVDATGSSPVPASNDPRVWLDELGIDPAELISYFRQKLGTMATDLAALSTTNEKLTAAIAELNTTTASAAAATADRPAPPDPTPQLTALVTATEAATAAARAQLDRLSALQASFDQTQAADATAREQHLAALTDIAAKLEAAREQATSAQADLRAALEQGHGQLSQTVTAASEDITAQLKLAAQDQAAALAALQEATHAADQRTHDLLTRPKSFTITEGPARDHDAKA</sequence>
<comment type="subcellular location">
    <subcellularLocation>
        <location evidence="1">Cell membrane</location>
        <topology evidence="1">Multi-pass membrane protein</topology>
    </subcellularLocation>
    <subcellularLocation>
        <location evidence="6">Membrane</location>
        <topology evidence="6">Multi-pass membrane protein</topology>
    </subcellularLocation>
</comment>
<keyword evidence="5 9" id="KW-0472">Membrane</keyword>
<feature type="transmembrane region" description="Helical" evidence="9">
    <location>
        <begin position="172"/>
        <end position="194"/>
    </location>
</feature>
<proteinExistence type="inferred from homology"/>
<evidence type="ECO:0000256" key="1">
    <source>
        <dbReference type="ARBA" id="ARBA00004651"/>
    </source>
</evidence>
<dbReference type="PANTHER" id="PTHR30625">
    <property type="entry name" value="PROTEIN TOLQ"/>
    <property type="match status" value="1"/>
</dbReference>
<dbReference type="Proteomes" id="UP000738431">
    <property type="component" value="Chromosome"/>
</dbReference>
<evidence type="ECO:0000256" key="2">
    <source>
        <dbReference type="ARBA" id="ARBA00022475"/>
    </source>
</evidence>
<evidence type="ECO:0000259" key="10">
    <source>
        <dbReference type="Pfam" id="PF01618"/>
    </source>
</evidence>
<reference evidence="11 12" key="2">
    <citation type="submission" date="2023-12" db="EMBL/GenBank/DDBJ databases">
        <title>Description of an unclassified Opitutus bacterium of Verrucomicrobiota.</title>
        <authorList>
            <person name="Zhang D.-F."/>
        </authorList>
    </citation>
    <scope>NUCLEOTIDE SEQUENCE [LARGE SCALE GENOMIC DNA]</scope>
    <source>
        <strain evidence="11 12">WL0086</strain>
    </source>
</reference>
<evidence type="ECO:0000256" key="5">
    <source>
        <dbReference type="ARBA" id="ARBA00023136"/>
    </source>
</evidence>
<dbReference type="InterPro" id="IPR050790">
    <property type="entry name" value="ExbB/TolQ_transport"/>
</dbReference>
<dbReference type="Pfam" id="PF01618">
    <property type="entry name" value="MotA_ExbB"/>
    <property type="match status" value="1"/>
</dbReference>
<dbReference type="PANTHER" id="PTHR30625:SF11">
    <property type="entry name" value="MOTA_TOLQ_EXBB PROTON CHANNEL DOMAIN-CONTAINING PROTEIN"/>
    <property type="match status" value="1"/>
</dbReference>
<evidence type="ECO:0000313" key="11">
    <source>
        <dbReference type="EMBL" id="WRQ87147.1"/>
    </source>
</evidence>
<evidence type="ECO:0000256" key="6">
    <source>
        <dbReference type="RuleBase" id="RU004057"/>
    </source>
</evidence>
<protein>
    <submittedName>
        <fullName evidence="11">MotA/TolQ/ExbB proton channel family protein</fullName>
    </submittedName>
</protein>
<keyword evidence="6" id="KW-0813">Transport</keyword>
<keyword evidence="2" id="KW-1003">Cell membrane</keyword>
<feature type="transmembrane region" description="Helical" evidence="9">
    <location>
        <begin position="131"/>
        <end position="152"/>
    </location>
</feature>
<feature type="compositionally biased region" description="Basic and acidic residues" evidence="8">
    <location>
        <begin position="414"/>
        <end position="423"/>
    </location>
</feature>
<accession>A0ABZ1C5Y9</accession>
<name>A0ABZ1C5Y9_9BACT</name>
<feature type="transmembrane region" description="Helical" evidence="9">
    <location>
        <begin position="40"/>
        <end position="58"/>
    </location>
</feature>
<feature type="region of interest" description="Disordered" evidence="8">
    <location>
        <begin position="414"/>
        <end position="442"/>
    </location>
</feature>
<keyword evidence="6" id="KW-0653">Protein transport</keyword>
<dbReference type="RefSeq" id="WP_221029440.1">
    <property type="nucleotide sequence ID" value="NZ_CP139781.1"/>
</dbReference>
<gene>
    <name evidence="11" type="ORF">K1X11_020230</name>
</gene>
<keyword evidence="12" id="KW-1185">Reference proteome</keyword>
<reference evidence="11 12" key="1">
    <citation type="submission" date="2021-08" db="EMBL/GenBank/DDBJ databases">
        <authorList>
            <person name="Zhang D."/>
            <person name="Zhang A."/>
            <person name="Wang L."/>
        </authorList>
    </citation>
    <scope>NUCLEOTIDE SEQUENCE [LARGE SCALE GENOMIC DNA]</scope>
    <source>
        <strain evidence="11 12">WL0086</strain>
    </source>
</reference>
<keyword evidence="4 9" id="KW-1133">Transmembrane helix</keyword>
<evidence type="ECO:0000256" key="4">
    <source>
        <dbReference type="ARBA" id="ARBA00022989"/>
    </source>
</evidence>
<evidence type="ECO:0000256" key="3">
    <source>
        <dbReference type="ARBA" id="ARBA00022692"/>
    </source>
</evidence>
<feature type="coiled-coil region" evidence="7">
    <location>
        <begin position="339"/>
        <end position="373"/>
    </location>
</feature>
<comment type="similarity">
    <text evidence="6">Belongs to the exbB/tolQ family.</text>
</comment>
<evidence type="ECO:0000313" key="12">
    <source>
        <dbReference type="Proteomes" id="UP000738431"/>
    </source>
</evidence>
<evidence type="ECO:0000256" key="9">
    <source>
        <dbReference type="SAM" id="Phobius"/>
    </source>
</evidence>
<keyword evidence="3 9" id="KW-0812">Transmembrane</keyword>
<evidence type="ECO:0000256" key="8">
    <source>
        <dbReference type="SAM" id="MobiDB-lite"/>
    </source>
</evidence>
<keyword evidence="7" id="KW-0175">Coiled coil</keyword>